<dbReference type="Pfam" id="PF00963">
    <property type="entry name" value="Cohesin"/>
    <property type="match status" value="1"/>
</dbReference>
<accession>A0ABS7KHQ8</accession>
<feature type="region of interest" description="Disordered" evidence="4">
    <location>
        <begin position="1179"/>
        <end position="1224"/>
    </location>
</feature>
<dbReference type="InterPro" id="IPR008965">
    <property type="entry name" value="CBM2/CBM3_carb-bd_dom_sf"/>
</dbReference>
<feature type="region of interest" description="Disordered" evidence="4">
    <location>
        <begin position="163"/>
        <end position="191"/>
    </location>
</feature>
<dbReference type="InterPro" id="IPR050952">
    <property type="entry name" value="TRIM-NHL_E3_ligases"/>
</dbReference>
<dbReference type="InterPro" id="IPR042229">
    <property type="entry name" value="Listeria/Bacterioides_rpt_sf"/>
</dbReference>
<dbReference type="Gene3D" id="2.40.10.500">
    <property type="match status" value="2"/>
</dbReference>
<dbReference type="PROSITE" id="PS51272">
    <property type="entry name" value="SLH"/>
    <property type="match status" value="3"/>
</dbReference>
<feature type="region of interest" description="Disordered" evidence="4">
    <location>
        <begin position="652"/>
        <end position="675"/>
    </location>
</feature>
<evidence type="ECO:0000256" key="5">
    <source>
        <dbReference type="SAM" id="SignalP"/>
    </source>
</evidence>
<evidence type="ECO:0000256" key="3">
    <source>
        <dbReference type="PROSITE-ProRule" id="PRU00504"/>
    </source>
</evidence>
<dbReference type="Pfam" id="PF01436">
    <property type="entry name" value="NHL"/>
    <property type="match status" value="1"/>
</dbReference>
<dbReference type="CDD" id="cd05819">
    <property type="entry name" value="NHL"/>
    <property type="match status" value="2"/>
</dbReference>
<dbReference type="Pfam" id="PF09479">
    <property type="entry name" value="Flg_new"/>
    <property type="match status" value="1"/>
</dbReference>
<dbReference type="SUPFAM" id="SSF49384">
    <property type="entry name" value="Carbohydrate-binding domain"/>
    <property type="match status" value="1"/>
</dbReference>
<gene>
    <name evidence="7" type="ORF">H7T88_10850</name>
</gene>
<evidence type="ECO:0000259" key="6">
    <source>
        <dbReference type="PROSITE" id="PS51272"/>
    </source>
</evidence>
<evidence type="ECO:0000313" key="7">
    <source>
        <dbReference type="EMBL" id="MBY0203710.1"/>
    </source>
</evidence>
<feature type="compositionally biased region" description="Polar residues" evidence="4">
    <location>
        <begin position="165"/>
        <end position="176"/>
    </location>
</feature>
<feature type="domain" description="SLH" evidence="6">
    <location>
        <begin position="1511"/>
        <end position="1574"/>
    </location>
</feature>
<feature type="compositionally biased region" description="Gly residues" evidence="4">
    <location>
        <begin position="1181"/>
        <end position="1200"/>
    </location>
</feature>
<dbReference type="SUPFAM" id="SSF101898">
    <property type="entry name" value="NHL repeat"/>
    <property type="match status" value="2"/>
</dbReference>
<dbReference type="PANTHER" id="PTHR24104:SF25">
    <property type="entry name" value="PROTEIN LIN-41"/>
    <property type="match status" value="1"/>
</dbReference>
<dbReference type="Proteomes" id="UP000706031">
    <property type="component" value="Unassembled WGS sequence"/>
</dbReference>
<dbReference type="Gene3D" id="2.60.40.4270">
    <property type="entry name" value="Listeria-Bacteroides repeat domain"/>
    <property type="match status" value="1"/>
</dbReference>
<evidence type="ECO:0000256" key="2">
    <source>
        <dbReference type="ARBA" id="ARBA00022737"/>
    </source>
</evidence>
<dbReference type="InterPro" id="IPR001258">
    <property type="entry name" value="NHL_repeat"/>
</dbReference>
<comment type="subcellular location">
    <subcellularLocation>
        <location evidence="1">Cell envelope</location>
    </subcellularLocation>
</comment>
<dbReference type="InterPro" id="IPR013783">
    <property type="entry name" value="Ig-like_fold"/>
</dbReference>
<dbReference type="InterPro" id="IPR002102">
    <property type="entry name" value="Cohesin_dom"/>
</dbReference>
<protein>
    <submittedName>
        <fullName evidence="7">S-layer homology domain-containing protein</fullName>
    </submittedName>
</protein>
<dbReference type="Gene3D" id="2.120.10.30">
    <property type="entry name" value="TolB, C-terminal domain"/>
    <property type="match status" value="1"/>
</dbReference>
<feature type="compositionally biased region" description="Low complexity" evidence="4">
    <location>
        <begin position="1201"/>
        <end position="1224"/>
    </location>
</feature>
<comment type="caution">
    <text evidence="7">The sequence shown here is derived from an EMBL/GenBank/DDBJ whole genome shotgun (WGS) entry which is preliminary data.</text>
</comment>
<dbReference type="RefSeq" id="WP_221788422.1">
    <property type="nucleotide sequence ID" value="NZ_JACLIC010000018.1"/>
</dbReference>
<keyword evidence="8" id="KW-1185">Reference proteome</keyword>
<dbReference type="Gene3D" id="2.60.40.10">
    <property type="entry name" value="Immunoglobulins"/>
    <property type="match status" value="1"/>
</dbReference>
<dbReference type="Pfam" id="PF00395">
    <property type="entry name" value="SLH"/>
    <property type="match status" value="3"/>
</dbReference>
<reference evidence="7 8" key="1">
    <citation type="submission" date="2020-08" db="EMBL/GenBank/DDBJ databases">
        <title>Fungal Genomes of the International Space Station.</title>
        <authorList>
            <person name="Seuylemezian A."/>
            <person name="Singh N.K."/>
            <person name="Wood J."/>
            <person name="Venkateswaran K."/>
        </authorList>
    </citation>
    <scope>NUCLEOTIDE SEQUENCE [LARGE SCALE GENOMIC DNA]</scope>
    <source>
        <strain evidence="7 8">S/N-304-OC-R4</strain>
    </source>
</reference>
<dbReference type="NCBIfam" id="TIGR02543">
    <property type="entry name" value="List_Bact_rpt"/>
    <property type="match status" value="1"/>
</dbReference>
<keyword evidence="5" id="KW-0732">Signal</keyword>
<evidence type="ECO:0000256" key="4">
    <source>
        <dbReference type="SAM" id="MobiDB-lite"/>
    </source>
</evidence>
<dbReference type="Gene3D" id="2.60.40.2700">
    <property type="match status" value="3"/>
</dbReference>
<name>A0ABS7KHQ8_9BACL</name>
<dbReference type="EMBL" id="JACLIC010000018">
    <property type="protein sequence ID" value="MBY0203710.1"/>
    <property type="molecule type" value="Genomic_DNA"/>
</dbReference>
<feature type="chain" id="PRO_5046622790" evidence="5">
    <location>
        <begin position="35"/>
        <end position="1641"/>
    </location>
</feature>
<dbReference type="Gene3D" id="2.60.40.680">
    <property type="match status" value="1"/>
</dbReference>
<feature type="domain" description="SLH" evidence="6">
    <location>
        <begin position="1582"/>
        <end position="1641"/>
    </location>
</feature>
<feature type="domain" description="SLH" evidence="6">
    <location>
        <begin position="1451"/>
        <end position="1510"/>
    </location>
</feature>
<dbReference type="PANTHER" id="PTHR24104">
    <property type="entry name" value="E3 UBIQUITIN-PROTEIN LIGASE NHLRC1-RELATED"/>
    <property type="match status" value="1"/>
</dbReference>
<feature type="repeat" description="NHL" evidence="3">
    <location>
        <begin position="463"/>
        <end position="493"/>
    </location>
</feature>
<keyword evidence="2" id="KW-0677">Repeat</keyword>
<organism evidence="7 8">
    <name type="scientific">Paenibacillus cucumis</name>
    <name type="common">ex Kampfer et al. 2016</name>
    <dbReference type="NCBI Taxonomy" id="1776858"/>
    <lineage>
        <taxon>Bacteria</taxon>
        <taxon>Bacillati</taxon>
        <taxon>Bacillota</taxon>
        <taxon>Bacilli</taxon>
        <taxon>Bacillales</taxon>
        <taxon>Paenibacillaceae</taxon>
        <taxon>Paenibacillus</taxon>
    </lineage>
</organism>
<feature type="signal peptide" evidence="5">
    <location>
        <begin position="1"/>
        <end position="34"/>
    </location>
</feature>
<dbReference type="InterPro" id="IPR011042">
    <property type="entry name" value="6-blade_b-propeller_TolB-like"/>
</dbReference>
<proteinExistence type="predicted"/>
<dbReference type="PROSITE" id="PS51125">
    <property type="entry name" value="NHL"/>
    <property type="match status" value="1"/>
</dbReference>
<evidence type="ECO:0000256" key="1">
    <source>
        <dbReference type="ARBA" id="ARBA00004196"/>
    </source>
</evidence>
<dbReference type="InterPro" id="IPR001119">
    <property type="entry name" value="SLH_dom"/>
</dbReference>
<dbReference type="InterPro" id="IPR013378">
    <property type="entry name" value="InlB-like_B-rpt"/>
</dbReference>
<evidence type="ECO:0000313" key="8">
    <source>
        <dbReference type="Proteomes" id="UP000706031"/>
    </source>
</evidence>
<sequence>MMQHVMGRNKLRSLFSVVLVFSLLLSSFPSIAFADDPASLEIGTASGSPGDIVEVPVYIYPGDYSIYGYQLNFTYNPNKLEPMPGVASTKWNTSTFDKGEIPASTEVYVNSSFGEEHPIKDGKQEIFVLHFRIKETASEGSAHVIWNSGTYIGSNESIVGIDHNTPGSVTINPASGTGTGDVEPKDAQSPQINQQPLDKEVNLNDSVQLSVNATVSDGGVLSYQWYSLITTGERAIDGATDSSFDVPTTTAGTTFYFVKVKNTLGASSKIDSSQVVSVTVKPPLAEGHWQDITGPEIPVNGPIDIAVDPNGTVYVASSTTIKMRSNNGNWIDITPEEGLEYISGMAADSTGAIYVSRSRSSSILKYMDGTWEVVNGTNEGLSTPVDVAVDENNQIFVADREFRNVKRLVDGTWESISEFNVSTPVGLAVGNGNVYVTYDNFVEFGVKTLMDGSWEGITAGTKFNMPQGIAADASGDVYVADSYNHVVRKRSAGVWTTVSEVSDFSLPYGVAISHNGDVYVTDYESGHIKRLIVNAAIPVIHAQPIGDTVDQGAEQPKLSINATVNDGGTLSYQWYSNTKNSVEGASLIEGATESSYSAPTTQPGILYYYVNVKNMNTSAAQNQAASVNSSLALVTVSSGGNTGGGTGPVITEPAKAQSPQITRQPADRSVSLNDPSPQLKVVANVNDGGQLSYQWYRNTKKSVESGNIEKIAGATESRYDAPASTVGITYYFVEVTNTLGETSTTTPSTVATVLVSKGSWQDITGPEASFVGANGIAVDPNGTVYVISGMKIVKRTIDSDWQDITPADGEEREDFYTGIATDSKGTIYVSRSSDSSILKYANNIWDTVPGNGLINPSHLAVDEQDQIYVVDRGDVIKKLVNGTWENFGSINSYISSLVVTGGKMYASHSNGVTVKTLWNDSSEEVAPGVQFIMLIGMTADANGNVYVADSEGVKKLSNGEATPISTKADFSIPYGLALDSLGNLYAVDNQLGKVKKLIINAATPVIHTDLVDLKVDQGSESPQLSVNATVSDSGTLSYQWYSNTNDSVEGATLIEGATESSFSVPTDQAGKVYYYVKVKNTNDLAAQNQTSTVNSLVVAVTVNSANLPAYNVFFNRQDGTAPFSMGVTQGSKIPVMIVKERAGYTFEGWYKDAAGTLKWNNDTDVVNSDVTLYAKWTATSNGGGTDQGGNTGGNAGGNSGSAGNAGSNNSVSAGATPAGTPAPTNDAVVVLVNGKEERIGKSVASKEGERTITTITVDQQQLDTKLNAEGQGAVVTIPVSAESNIIIGELTGQMIKKMEDKQAILVVKTGNASYSIPAQQLDIDSISKQLGEAATLEDIKLSLRIASPEAAMMKVAEDAAKQNALSLVAPSIDFTVKAEYAGKSVDINKFNVYVERSIALPEGIDPSKITTGIVTDPDGSVRHVPTKVTLENGKYFAHINSLTNSLYSVVWHPLTFKDVESHWAKDAVNDMGSRLIVNGSGNDLYNPNVDMTRAEFAAIMMRGLGLKPIEGNSPFADVKASDWYHSAVLTAYDYKLIDGFEDGTFRPQEKITREQAMVILSKAMAITGLTEKLAGKGSDEMLKPYTDASLVAAWAKAGVEASLEAGVVSGRGAEQLAPKANITRAEVATIVQRLLKVSGLI</sequence>